<keyword evidence="1 2" id="KW-0238">DNA-binding</keyword>
<sequence>MMARQREPGTRDRILDTAARLFTEHGVRAVGMQRIVDECGCGKNLLYREFPGKDALVVAHLARIRSLWMDQVEQATAPLVDDPAAQLVAITRLAAGQVGEVDYRGCAFRNCFTEFPDHEVGRFAADHLADVRAHIGELTRQTGLPNPELLAERIWLVIEGMYATAAHPGGERAGEVGVALVAELTGTTPTTNRSQHPA</sequence>
<evidence type="ECO:0000256" key="1">
    <source>
        <dbReference type="ARBA" id="ARBA00023125"/>
    </source>
</evidence>
<feature type="DNA-binding region" description="H-T-H motif" evidence="2">
    <location>
        <begin position="31"/>
        <end position="50"/>
    </location>
</feature>
<dbReference type="InterPro" id="IPR009057">
    <property type="entry name" value="Homeodomain-like_sf"/>
</dbReference>
<dbReference type="GO" id="GO:0000976">
    <property type="term" value="F:transcription cis-regulatory region binding"/>
    <property type="evidence" value="ECO:0007669"/>
    <property type="project" value="TreeGrafter"/>
</dbReference>
<dbReference type="Gene3D" id="1.10.357.10">
    <property type="entry name" value="Tetracycline Repressor, domain 2"/>
    <property type="match status" value="1"/>
</dbReference>
<dbReference type="SUPFAM" id="SSF46689">
    <property type="entry name" value="Homeodomain-like"/>
    <property type="match status" value="1"/>
</dbReference>
<dbReference type="InterPro" id="IPR050109">
    <property type="entry name" value="HTH-type_TetR-like_transc_reg"/>
</dbReference>
<dbReference type="Pfam" id="PF00440">
    <property type="entry name" value="TetR_N"/>
    <property type="match status" value="1"/>
</dbReference>
<dbReference type="PANTHER" id="PTHR30055:SF200">
    <property type="entry name" value="HTH-TYPE TRANSCRIPTIONAL REPRESSOR BDCR"/>
    <property type="match status" value="1"/>
</dbReference>
<evidence type="ECO:0000256" key="2">
    <source>
        <dbReference type="PROSITE-ProRule" id="PRU00335"/>
    </source>
</evidence>
<gene>
    <name evidence="4" type="ORF">F4560_002086</name>
</gene>
<dbReference type="InterPro" id="IPR001647">
    <property type="entry name" value="HTH_TetR"/>
</dbReference>
<evidence type="ECO:0000259" key="3">
    <source>
        <dbReference type="PROSITE" id="PS50977"/>
    </source>
</evidence>
<feature type="domain" description="HTH tetR-type" evidence="3">
    <location>
        <begin position="8"/>
        <end position="68"/>
    </location>
</feature>
<name>A0A7W9M019_9PSEU</name>
<keyword evidence="5" id="KW-1185">Reference proteome</keyword>
<reference evidence="4 5" key="1">
    <citation type="submission" date="2020-08" db="EMBL/GenBank/DDBJ databases">
        <title>Sequencing the genomes of 1000 actinobacteria strains.</title>
        <authorList>
            <person name="Klenk H.-P."/>
        </authorList>
    </citation>
    <scope>NUCLEOTIDE SEQUENCE [LARGE SCALE GENOMIC DNA]</scope>
    <source>
        <strain evidence="4 5">DSM 45486</strain>
    </source>
</reference>
<organism evidence="4 5">
    <name type="scientific">Saccharothrix ecbatanensis</name>
    <dbReference type="NCBI Taxonomy" id="1105145"/>
    <lineage>
        <taxon>Bacteria</taxon>
        <taxon>Bacillati</taxon>
        <taxon>Actinomycetota</taxon>
        <taxon>Actinomycetes</taxon>
        <taxon>Pseudonocardiales</taxon>
        <taxon>Pseudonocardiaceae</taxon>
        <taxon>Saccharothrix</taxon>
    </lineage>
</organism>
<proteinExistence type="predicted"/>
<dbReference type="Proteomes" id="UP000552097">
    <property type="component" value="Unassembled WGS sequence"/>
</dbReference>
<dbReference type="GO" id="GO:0003700">
    <property type="term" value="F:DNA-binding transcription factor activity"/>
    <property type="evidence" value="ECO:0007669"/>
    <property type="project" value="TreeGrafter"/>
</dbReference>
<dbReference type="EMBL" id="JACHMO010000001">
    <property type="protein sequence ID" value="MBB5802318.1"/>
    <property type="molecule type" value="Genomic_DNA"/>
</dbReference>
<dbReference type="PROSITE" id="PS50977">
    <property type="entry name" value="HTH_TETR_2"/>
    <property type="match status" value="1"/>
</dbReference>
<evidence type="ECO:0000313" key="5">
    <source>
        <dbReference type="Proteomes" id="UP000552097"/>
    </source>
</evidence>
<accession>A0A7W9M019</accession>
<dbReference type="PRINTS" id="PR00455">
    <property type="entry name" value="HTHTETR"/>
</dbReference>
<dbReference type="PANTHER" id="PTHR30055">
    <property type="entry name" value="HTH-TYPE TRANSCRIPTIONAL REGULATOR RUTR"/>
    <property type="match status" value="1"/>
</dbReference>
<comment type="caution">
    <text evidence="4">The sequence shown here is derived from an EMBL/GenBank/DDBJ whole genome shotgun (WGS) entry which is preliminary data.</text>
</comment>
<protein>
    <submittedName>
        <fullName evidence="4">AcrR family transcriptional regulator</fullName>
    </submittedName>
</protein>
<dbReference type="AlphaFoldDB" id="A0A7W9M019"/>
<evidence type="ECO:0000313" key="4">
    <source>
        <dbReference type="EMBL" id="MBB5802318.1"/>
    </source>
</evidence>